<organism evidence="1 2">
    <name type="scientific">Rhizobium subbaraonis</name>
    <dbReference type="NCBI Taxonomy" id="908946"/>
    <lineage>
        <taxon>Bacteria</taxon>
        <taxon>Pseudomonadati</taxon>
        <taxon>Pseudomonadota</taxon>
        <taxon>Alphaproteobacteria</taxon>
        <taxon>Hyphomicrobiales</taxon>
        <taxon>Rhizobiaceae</taxon>
        <taxon>Rhizobium/Agrobacterium group</taxon>
        <taxon>Rhizobium</taxon>
    </lineage>
</organism>
<dbReference type="Gene3D" id="3.30.310.50">
    <property type="entry name" value="Alpha-D-phosphohexomutase, C-terminal domain"/>
    <property type="match status" value="1"/>
</dbReference>
<proteinExistence type="predicted"/>
<sequence>MTDMTSGNDTFANSGVRSAADIATEHASRYLQQLCKHFAHKRPVEFDSQSGHITFGVGECRLRADDTVLRISLTSPDQEQMAQLQDVVIRHLVRFAFREELAVTWRDGE</sequence>
<accession>A0A285UTR2</accession>
<evidence type="ECO:0000313" key="2">
    <source>
        <dbReference type="Proteomes" id="UP000219167"/>
    </source>
</evidence>
<evidence type="ECO:0008006" key="3">
    <source>
        <dbReference type="Google" id="ProtNLM"/>
    </source>
</evidence>
<name>A0A285UTR2_9HYPH</name>
<dbReference type="EMBL" id="OBQD01000014">
    <property type="protein sequence ID" value="SOC45254.1"/>
    <property type="molecule type" value="Genomic_DNA"/>
</dbReference>
<dbReference type="InterPro" id="IPR014543">
    <property type="entry name" value="UCP028291"/>
</dbReference>
<evidence type="ECO:0000313" key="1">
    <source>
        <dbReference type="EMBL" id="SOC45254.1"/>
    </source>
</evidence>
<dbReference type="RefSeq" id="WP_245423608.1">
    <property type="nucleotide sequence ID" value="NZ_OBQD01000014.1"/>
</dbReference>
<dbReference type="AlphaFoldDB" id="A0A285UTR2"/>
<protein>
    <recommendedName>
        <fullName evidence="3">DUF2218 domain-containing protein</fullName>
    </recommendedName>
</protein>
<dbReference type="Pfam" id="PF09981">
    <property type="entry name" value="DUF2218"/>
    <property type="match status" value="1"/>
</dbReference>
<reference evidence="1 2" key="1">
    <citation type="submission" date="2017-08" db="EMBL/GenBank/DDBJ databases">
        <authorList>
            <person name="de Groot N.N."/>
        </authorList>
    </citation>
    <scope>NUCLEOTIDE SEQUENCE [LARGE SCALE GENOMIC DNA]</scope>
    <source>
        <strain evidence="1 2">JC85</strain>
    </source>
</reference>
<dbReference type="Proteomes" id="UP000219167">
    <property type="component" value="Unassembled WGS sequence"/>
</dbReference>
<keyword evidence="2" id="KW-1185">Reference proteome</keyword>
<gene>
    <name evidence="1" type="ORF">SAMN05892877_11491</name>
</gene>
<dbReference type="PIRSF" id="PIRSF028291">
    <property type="entry name" value="UCP028291"/>
    <property type="match status" value="1"/>
</dbReference>